<keyword evidence="1" id="KW-0802">TPR repeat</keyword>
<protein>
    <submittedName>
        <fullName evidence="3">Putative PEP-CTERM system TPR-repeat lipoprotein</fullName>
    </submittedName>
</protein>
<dbReference type="SUPFAM" id="SSF48452">
    <property type="entry name" value="TPR-like"/>
    <property type="match status" value="1"/>
</dbReference>
<name>A0A1P8WF49_9PLAN</name>
<evidence type="ECO:0000256" key="2">
    <source>
        <dbReference type="SAM" id="MobiDB-lite"/>
    </source>
</evidence>
<evidence type="ECO:0000256" key="1">
    <source>
        <dbReference type="PROSITE-ProRule" id="PRU00339"/>
    </source>
</evidence>
<dbReference type="PANTHER" id="PTHR12558">
    <property type="entry name" value="CELL DIVISION CYCLE 16,23,27"/>
    <property type="match status" value="1"/>
</dbReference>
<sequence>MRSCVVLSLLFGCHKSYDVPPIPVPDLSETYQEVQEYLESKRRELESMPSSADAWGVYAMALDAHEYHPEAIICYRVATELQPAEARWKYLLANRLTATSPEEADKLLSDLTSSANATLAALVTHADVLSELDRVSESDGLLVRAEAAHPRHPAVIWRQAQHAFEAGEFEAAREKLDAIEGNYRETERLKARLRHFGGKTDAPLPDSTSAAEQLPSADQSIVDSDIAAVLRHRRDPLWRGKQAAEQAAAGDPLGLMSLAALVKKHPELTGNRLQLAFLMAGSGAHEQAEQIVREGLELFPDQEQLLVGLAALATMNSEWELAEKRLRKLISVAPEHAAGWSDLAFVLEQRLQLHEALAAYDKAILLSPGDAELGVRRGAVQALIEKGRLPKKPSSSSPN</sequence>
<feature type="repeat" description="TPR" evidence="1">
    <location>
        <begin position="337"/>
        <end position="370"/>
    </location>
</feature>
<dbReference type="PROSITE" id="PS50005">
    <property type="entry name" value="TPR"/>
    <property type="match status" value="1"/>
</dbReference>
<evidence type="ECO:0000313" key="4">
    <source>
        <dbReference type="Proteomes" id="UP000187735"/>
    </source>
</evidence>
<feature type="compositionally biased region" description="Polar residues" evidence="2">
    <location>
        <begin position="206"/>
        <end position="217"/>
    </location>
</feature>
<dbReference type="OrthoDB" id="1490552at2"/>
<gene>
    <name evidence="3" type="ORF">Fuma_02316</name>
</gene>
<feature type="region of interest" description="Disordered" evidence="2">
    <location>
        <begin position="197"/>
        <end position="217"/>
    </location>
</feature>
<dbReference type="AlphaFoldDB" id="A0A1P8WF49"/>
<evidence type="ECO:0000313" key="3">
    <source>
        <dbReference type="EMBL" id="APZ92704.1"/>
    </source>
</evidence>
<dbReference type="EMBL" id="CP017641">
    <property type="protein sequence ID" value="APZ92704.1"/>
    <property type="molecule type" value="Genomic_DNA"/>
</dbReference>
<dbReference type="SMART" id="SM00028">
    <property type="entry name" value="TPR"/>
    <property type="match status" value="3"/>
</dbReference>
<dbReference type="STRING" id="1891926.Fuma_02316"/>
<accession>A0A1P8WF49</accession>
<dbReference type="KEGG" id="fmr:Fuma_02316"/>
<dbReference type="InterPro" id="IPR019734">
    <property type="entry name" value="TPR_rpt"/>
</dbReference>
<dbReference type="PANTHER" id="PTHR12558:SF13">
    <property type="entry name" value="CELL DIVISION CYCLE PROTEIN 27 HOMOLOG"/>
    <property type="match status" value="1"/>
</dbReference>
<proteinExistence type="predicted"/>
<reference evidence="3 4" key="1">
    <citation type="journal article" date="2016" name="Front. Microbiol.">
        <title>Fuerstia marisgermanicae gen. nov., sp. nov., an Unusual Member of the Phylum Planctomycetes from the German Wadden Sea.</title>
        <authorList>
            <person name="Kohn T."/>
            <person name="Heuer A."/>
            <person name="Jogler M."/>
            <person name="Vollmers J."/>
            <person name="Boedeker C."/>
            <person name="Bunk B."/>
            <person name="Rast P."/>
            <person name="Borchert D."/>
            <person name="Glockner I."/>
            <person name="Freese H.M."/>
            <person name="Klenk H.P."/>
            <person name="Overmann J."/>
            <person name="Kaster A.K."/>
            <person name="Rohde M."/>
            <person name="Wiegand S."/>
            <person name="Jogler C."/>
        </authorList>
    </citation>
    <scope>NUCLEOTIDE SEQUENCE [LARGE SCALE GENOMIC DNA]</scope>
    <source>
        <strain evidence="3 4">NH11</strain>
    </source>
</reference>
<dbReference type="RefSeq" id="WP_145944114.1">
    <property type="nucleotide sequence ID" value="NZ_CP017641.1"/>
</dbReference>
<dbReference type="InterPro" id="IPR011990">
    <property type="entry name" value="TPR-like_helical_dom_sf"/>
</dbReference>
<organism evidence="3 4">
    <name type="scientific">Fuerstiella marisgermanici</name>
    <dbReference type="NCBI Taxonomy" id="1891926"/>
    <lineage>
        <taxon>Bacteria</taxon>
        <taxon>Pseudomonadati</taxon>
        <taxon>Planctomycetota</taxon>
        <taxon>Planctomycetia</taxon>
        <taxon>Planctomycetales</taxon>
        <taxon>Planctomycetaceae</taxon>
        <taxon>Fuerstiella</taxon>
    </lineage>
</organism>
<dbReference type="Proteomes" id="UP000187735">
    <property type="component" value="Chromosome"/>
</dbReference>
<keyword evidence="4" id="KW-1185">Reference proteome</keyword>
<keyword evidence="3" id="KW-0449">Lipoprotein</keyword>
<dbReference type="Gene3D" id="1.25.40.10">
    <property type="entry name" value="Tetratricopeptide repeat domain"/>
    <property type="match status" value="2"/>
</dbReference>